<dbReference type="SUPFAM" id="SSF47095">
    <property type="entry name" value="HMG-box"/>
    <property type="match status" value="1"/>
</dbReference>
<dbReference type="OrthoDB" id="338531at2759"/>
<dbReference type="PROSITE" id="PS51011">
    <property type="entry name" value="ARID"/>
    <property type="match status" value="1"/>
</dbReference>
<dbReference type="eggNOG" id="KOG2744">
    <property type="taxonomic scope" value="Eukaryota"/>
</dbReference>
<dbReference type="eggNOG" id="KOG0381">
    <property type="taxonomic scope" value="Eukaryota"/>
</dbReference>
<dbReference type="Pfam" id="PF01388">
    <property type="entry name" value="ARID"/>
    <property type="match status" value="1"/>
</dbReference>
<dbReference type="STRING" id="81985.R0G6C4"/>
<name>R0G6C4_9BRAS</name>
<accession>R0G6C4</accession>
<evidence type="ECO:0000259" key="9">
    <source>
        <dbReference type="PROSITE" id="PS51011"/>
    </source>
</evidence>
<evidence type="ECO:0000256" key="7">
    <source>
        <dbReference type="SAM" id="MobiDB-lite"/>
    </source>
</evidence>
<dbReference type="Gene3D" id="1.10.30.10">
    <property type="entry name" value="High mobility group box domain"/>
    <property type="match status" value="1"/>
</dbReference>
<feature type="compositionally biased region" description="Polar residues" evidence="7">
    <location>
        <begin position="222"/>
        <end position="239"/>
    </location>
</feature>
<dbReference type="Pfam" id="PF00505">
    <property type="entry name" value="HMG_box"/>
    <property type="match status" value="1"/>
</dbReference>
<keyword evidence="1" id="KW-0805">Transcription regulation</keyword>
<dbReference type="GO" id="GO:0003677">
    <property type="term" value="F:DNA binding"/>
    <property type="evidence" value="ECO:0007669"/>
    <property type="project" value="UniProtKB-UniRule"/>
</dbReference>
<comment type="function">
    <text evidence="5">Binds preferentially DNA with A/T-rich content.</text>
</comment>
<dbReference type="Gene3D" id="1.10.150.60">
    <property type="entry name" value="ARID DNA-binding domain"/>
    <property type="match status" value="1"/>
</dbReference>
<evidence type="ECO:0000259" key="8">
    <source>
        <dbReference type="PROSITE" id="PS50118"/>
    </source>
</evidence>
<dbReference type="PANTHER" id="PTHR46691">
    <property type="entry name" value="HIGH MOBILITY GROUP B PROTEIN 9"/>
    <property type="match status" value="1"/>
</dbReference>
<sequence length="342" mass="38652">NNKNLKYGHLITSLPKPAKKMSTDISPYSQTHVEPVNGYPSDNQRCGDSSAPATYDDLVRNSALFWEKLRALLGLTSKTLKVPTVGGNSLDLHRLFIEVTSRGGIERVVKDRKWKEVIGAFSFPTTITSASFVLRKYYLKFLYQLEHVYYLEKPVSSIQSTDEAMRSLANDSPNPEEGVDEGQVGYEYHGFIDGKFDHGYLMTVKIGSQEMRGVLYHIPETPRQSQQTMETPSAAVPSSQRRHRKKAKLTVVDSQKPKCHRSGYNFFFAEQHARLKPEYPGQERNITKKIGHMWSNLTESEKQVYQDKGVKDVERYRMEMSEYKSSHESGAAAAAAASTVAQ</sequence>
<keyword evidence="3" id="KW-0804">Transcription</keyword>
<dbReference type="PROSITE" id="PS50118">
    <property type="entry name" value="HMG_BOX_2"/>
    <property type="match status" value="1"/>
</dbReference>
<protein>
    <recommendedName>
        <fullName evidence="12">ARID domain-containing protein</fullName>
    </recommendedName>
</protein>
<feature type="region of interest" description="Disordered" evidence="7">
    <location>
        <begin position="321"/>
        <end position="342"/>
    </location>
</feature>
<dbReference type="KEGG" id="crb:17891483"/>
<dbReference type="InterPro" id="IPR036910">
    <property type="entry name" value="HMG_box_dom_sf"/>
</dbReference>
<reference evidence="11" key="1">
    <citation type="journal article" date="2013" name="Nat. Genet.">
        <title>The Capsella rubella genome and the genomic consequences of rapid mating system evolution.</title>
        <authorList>
            <person name="Slotte T."/>
            <person name="Hazzouri K.M."/>
            <person name="Agren J.A."/>
            <person name="Koenig D."/>
            <person name="Maumus F."/>
            <person name="Guo Y.L."/>
            <person name="Steige K."/>
            <person name="Platts A.E."/>
            <person name="Escobar J.S."/>
            <person name="Newman L.K."/>
            <person name="Wang W."/>
            <person name="Mandakova T."/>
            <person name="Vello E."/>
            <person name="Smith L.M."/>
            <person name="Henz S.R."/>
            <person name="Steffen J."/>
            <person name="Takuno S."/>
            <person name="Brandvain Y."/>
            <person name="Coop G."/>
            <person name="Andolfatto P."/>
            <person name="Hu T.T."/>
            <person name="Blanchette M."/>
            <person name="Clark R.M."/>
            <person name="Quesneville H."/>
            <person name="Nordborg M."/>
            <person name="Gaut B.S."/>
            <person name="Lysak M.A."/>
            <person name="Jenkins J."/>
            <person name="Grimwood J."/>
            <person name="Chapman J."/>
            <person name="Prochnik S."/>
            <person name="Shu S."/>
            <person name="Rokhsar D."/>
            <person name="Schmutz J."/>
            <person name="Weigel D."/>
            <person name="Wright S.I."/>
        </authorList>
    </citation>
    <scope>NUCLEOTIDE SEQUENCE [LARGE SCALE GENOMIC DNA]</scope>
    <source>
        <strain evidence="11">cv. Monte Gargano</strain>
    </source>
</reference>
<feature type="region of interest" description="Disordered" evidence="7">
    <location>
        <begin position="29"/>
        <end position="48"/>
    </location>
</feature>
<evidence type="ECO:0000256" key="2">
    <source>
        <dbReference type="ARBA" id="ARBA00023125"/>
    </source>
</evidence>
<keyword evidence="4 6" id="KW-0539">Nucleus</keyword>
<dbReference type="InterPro" id="IPR036431">
    <property type="entry name" value="ARID_dom_sf"/>
</dbReference>
<feature type="domain" description="HMG box" evidence="8">
    <location>
        <begin position="257"/>
        <end position="324"/>
    </location>
</feature>
<keyword evidence="2 6" id="KW-0238">DNA-binding</keyword>
<dbReference type="AlphaFoldDB" id="R0G6C4"/>
<dbReference type="SMART" id="SM00501">
    <property type="entry name" value="BRIGHT"/>
    <property type="match status" value="1"/>
</dbReference>
<dbReference type="InterPro" id="IPR045303">
    <property type="entry name" value="ARID_HMGB9-like"/>
</dbReference>
<evidence type="ECO:0000313" key="11">
    <source>
        <dbReference type="Proteomes" id="UP000029121"/>
    </source>
</evidence>
<evidence type="ECO:0000256" key="4">
    <source>
        <dbReference type="ARBA" id="ARBA00023242"/>
    </source>
</evidence>
<dbReference type="SMART" id="SM00398">
    <property type="entry name" value="HMG"/>
    <property type="match status" value="1"/>
</dbReference>
<dbReference type="FunFam" id="1.10.150.60:FF:000022">
    <property type="entry name" value="High mobility group B protein 15"/>
    <property type="match status" value="1"/>
</dbReference>
<dbReference type="CDD" id="cd16872">
    <property type="entry name" value="ARID_HMGB9-like"/>
    <property type="match status" value="1"/>
</dbReference>
<dbReference type="InterPro" id="IPR009071">
    <property type="entry name" value="HMG_box_dom"/>
</dbReference>
<evidence type="ECO:0000256" key="6">
    <source>
        <dbReference type="PROSITE-ProRule" id="PRU00267"/>
    </source>
</evidence>
<dbReference type="InterPro" id="IPR001606">
    <property type="entry name" value="ARID_dom"/>
</dbReference>
<proteinExistence type="predicted"/>
<evidence type="ECO:0000256" key="3">
    <source>
        <dbReference type="ARBA" id="ARBA00023163"/>
    </source>
</evidence>
<gene>
    <name evidence="10" type="ORF">CARUB_v10014108mg</name>
</gene>
<feature type="DNA-binding region" description="HMG box" evidence="6">
    <location>
        <begin position="257"/>
        <end position="324"/>
    </location>
</feature>
<evidence type="ECO:0000313" key="10">
    <source>
        <dbReference type="EMBL" id="EOA30961.1"/>
    </source>
</evidence>
<feature type="compositionally biased region" description="Low complexity" evidence="7">
    <location>
        <begin position="331"/>
        <end position="342"/>
    </location>
</feature>
<feature type="non-terminal residue" evidence="10">
    <location>
        <position position="1"/>
    </location>
</feature>
<evidence type="ECO:0000256" key="5">
    <source>
        <dbReference type="ARBA" id="ARBA00054600"/>
    </source>
</evidence>
<dbReference type="PANTHER" id="PTHR46691:SF6">
    <property type="entry name" value="HIGH MOBILITY GROUP B PROTEIN 10-RELATED"/>
    <property type="match status" value="1"/>
</dbReference>
<dbReference type="EMBL" id="KB870807">
    <property type="protein sequence ID" value="EOA30961.1"/>
    <property type="molecule type" value="Genomic_DNA"/>
</dbReference>
<organism evidence="10 11">
    <name type="scientific">Capsella rubella</name>
    <dbReference type="NCBI Taxonomy" id="81985"/>
    <lineage>
        <taxon>Eukaryota</taxon>
        <taxon>Viridiplantae</taxon>
        <taxon>Streptophyta</taxon>
        <taxon>Embryophyta</taxon>
        <taxon>Tracheophyta</taxon>
        <taxon>Spermatophyta</taxon>
        <taxon>Magnoliopsida</taxon>
        <taxon>eudicotyledons</taxon>
        <taxon>Gunneridae</taxon>
        <taxon>Pentapetalae</taxon>
        <taxon>rosids</taxon>
        <taxon>malvids</taxon>
        <taxon>Brassicales</taxon>
        <taxon>Brassicaceae</taxon>
        <taxon>Camelineae</taxon>
        <taxon>Capsella</taxon>
    </lineage>
</organism>
<dbReference type="CDD" id="cd22009">
    <property type="entry name" value="HMG-box_AtHMGB9-like"/>
    <property type="match status" value="1"/>
</dbReference>
<dbReference type="FunFam" id="1.10.30.10:FF:000055">
    <property type="entry name" value="High mobility group B protein 15"/>
    <property type="match status" value="1"/>
</dbReference>
<keyword evidence="11" id="KW-1185">Reference proteome</keyword>
<feature type="domain" description="ARID" evidence="9">
    <location>
        <begin position="59"/>
        <end position="150"/>
    </location>
</feature>
<dbReference type="SMART" id="SM01014">
    <property type="entry name" value="ARID"/>
    <property type="match status" value="1"/>
</dbReference>
<dbReference type="Proteomes" id="UP000029121">
    <property type="component" value="Unassembled WGS sequence"/>
</dbReference>
<evidence type="ECO:0008006" key="12">
    <source>
        <dbReference type="Google" id="ProtNLM"/>
    </source>
</evidence>
<feature type="region of interest" description="Disordered" evidence="7">
    <location>
        <begin position="222"/>
        <end position="248"/>
    </location>
</feature>
<evidence type="ECO:0000256" key="1">
    <source>
        <dbReference type="ARBA" id="ARBA00023015"/>
    </source>
</evidence>
<dbReference type="GO" id="GO:0005634">
    <property type="term" value="C:nucleus"/>
    <property type="evidence" value="ECO:0007669"/>
    <property type="project" value="UniProtKB-UniRule"/>
</dbReference>
<dbReference type="SUPFAM" id="SSF46774">
    <property type="entry name" value="ARID-like"/>
    <property type="match status" value="1"/>
</dbReference>